<sequence length="159" mass="17684">MYVYQFRMYMLTQEGQEAAYECLMRSGLFNTSENTAISVGPSDLNLVNIDSAEEETMSPVDLRRTKSTDILTARLGIMLIISLSELMSDVQGTQMKFDGTLEESGEAQRYRKFLGEMANESERKSANLFREGGLLESALSAIPLFLLAYGIATPFGSIH</sequence>
<organism evidence="2 3">
    <name type="scientific">Rhamnella rubrinervis</name>
    <dbReference type="NCBI Taxonomy" id="2594499"/>
    <lineage>
        <taxon>Eukaryota</taxon>
        <taxon>Viridiplantae</taxon>
        <taxon>Streptophyta</taxon>
        <taxon>Embryophyta</taxon>
        <taxon>Tracheophyta</taxon>
        <taxon>Spermatophyta</taxon>
        <taxon>Magnoliopsida</taxon>
        <taxon>eudicotyledons</taxon>
        <taxon>Gunneridae</taxon>
        <taxon>Pentapetalae</taxon>
        <taxon>rosids</taxon>
        <taxon>fabids</taxon>
        <taxon>Rosales</taxon>
        <taxon>Rhamnaceae</taxon>
        <taxon>rhamnoid group</taxon>
        <taxon>Rhamneae</taxon>
        <taxon>Rhamnella</taxon>
    </lineage>
</organism>
<comment type="caution">
    <text evidence="2">The sequence shown here is derived from an EMBL/GenBank/DDBJ whole genome shotgun (WGS) entry which is preliminary data.</text>
</comment>
<keyword evidence="1" id="KW-0812">Transmembrane</keyword>
<accession>A0A8K0DUA4</accession>
<name>A0A8K0DUA4_9ROSA</name>
<keyword evidence="1" id="KW-1133">Transmembrane helix</keyword>
<reference evidence="2" key="1">
    <citation type="submission" date="2020-03" db="EMBL/GenBank/DDBJ databases">
        <title>A high-quality chromosome-level genome assembly of a woody plant with both climbing and erect habits, Rhamnella rubrinervis.</title>
        <authorList>
            <person name="Lu Z."/>
            <person name="Yang Y."/>
            <person name="Zhu X."/>
            <person name="Sun Y."/>
        </authorList>
    </citation>
    <scope>NUCLEOTIDE SEQUENCE</scope>
    <source>
        <strain evidence="2">BYM</strain>
        <tissue evidence="2">Leaf</tissue>
    </source>
</reference>
<dbReference type="Proteomes" id="UP000796880">
    <property type="component" value="Unassembled WGS sequence"/>
</dbReference>
<keyword evidence="3" id="KW-1185">Reference proteome</keyword>
<protein>
    <submittedName>
        <fullName evidence="2">Uncharacterized protein</fullName>
    </submittedName>
</protein>
<dbReference type="AlphaFoldDB" id="A0A8K0DUA4"/>
<dbReference type="EMBL" id="VOIH02000009">
    <property type="protein sequence ID" value="KAF3437390.1"/>
    <property type="molecule type" value="Genomic_DNA"/>
</dbReference>
<keyword evidence="1" id="KW-0472">Membrane</keyword>
<proteinExistence type="predicted"/>
<evidence type="ECO:0000313" key="3">
    <source>
        <dbReference type="Proteomes" id="UP000796880"/>
    </source>
</evidence>
<gene>
    <name evidence="2" type="ORF">FNV43_RR20143</name>
</gene>
<evidence type="ECO:0000313" key="2">
    <source>
        <dbReference type="EMBL" id="KAF3437390.1"/>
    </source>
</evidence>
<evidence type="ECO:0000256" key="1">
    <source>
        <dbReference type="SAM" id="Phobius"/>
    </source>
</evidence>
<feature type="transmembrane region" description="Helical" evidence="1">
    <location>
        <begin position="133"/>
        <end position="152"/>
    </location>
</feature>
<dbReference type="OrthoDB" id="1931184at2759"/>